<organism evidence="4 5">
    <name type="scientific">Paenibacillus lycopersici</name>
    <dbReference type="NCBI Taxonomy" id="2704462"/>
    <lineage>
        <taxon>Bacteria</taxon>
        <taxon>Bacillati</taxon>
        <taxon>Bacillota</taxon>
        <taxon>Bacilli</taxon>
        <taxon>Bacillales</taxon>
        <taxon>Paenibacillaceae</taxon>
        <taxon>Paenibacillus</taxon>
    </lineage>
</organism>
<name>A0A6C0G605_9BACL</name>
<reference evidence="4 5" key="1">
    <citation type="submission" date="2020-01" db="EMBL/GenBank/DDBJ databases">
        <title>Paenibacillus sp. nov., isolated from tomato rhizosphere.</title>
        <authorList>
            <person name="Weon H.-Y."/>
            <person name="Lee S.A."/>
        </authorList>
    </citation>
    <scope>NUCLEOTIDE SEQUENCE [LARGE SCALE GENOMIC DNA]</scope>
    <source>
        <strain evidence="4 5">12200R-189</strain>
    </source>
</reference>
<gene>
    <name evidence="4" type="ORF">GXP70_27210</name>
</gene>
<evidence type="ECO:0000256" key="1">
    <source>
        <dbReference type="PROSITE-ProRule" id="PRU00169"/>
    </source>
</evidence>
<dbReference type="SUPFAM" id="SSF52172">
    <property type="entry name" value="CheY-like"/>
    <property type="match status" value="1"/>
</dbReference>
<dbReference type="KEGG" id="plyc:GXP70_27210"/>
<evidence type="ECO:0000259" key="3">
    <source>
        <dbReference type="PROSITE" id="PS50110"/>
    </source>
</evidence>
<protein>
    <submittedName>
        <fullName evidence="4">Response regulator</fullName>
    </submittedName>
</protein>
<accession>A0A6C0G605</accession>
<feature type="compositionally biased region" description="Basic and acidic residues" evidence="2">
    <location>
        <begin position="1"/>
        <end position="10"/>
    </location>
</feature>
<dbReference type="InterPro" id="IPR001789">
    <property type="entry name" value="Sig_transdc_resp-reg_receiver"/>
</dbReference>
<dbReference type="Proteomes" id="UP000476064">
    <property type="component" value="Chromosome"/>
</dbReference>
<feature type="region of interest" description="Disordered" evidence="2">
    <location>
        <begin position="1"/>
        <end position="33"/>
    </location>
</feature>
<evidence type="ECO:0000313" key="4">
    <source>
        <dbReference type="EMBL" id="QHT63289.1"/>
    </source>
</evidence>
<dbReference type="EMBL" id="CP048209">
    <property type="protein sequence ID" value="QHT63289.1"/>
    <property type="molecule type" value="Genomic_DNA"/>
</dbReference>
<keyword evidence="5" id="KW-1185">Reference proteome</keyword>
<dbReference type="AlphaFoldDB" id="A0A6C0G605"/>
<feature type="domain" description="Response regulatory" evidence="3">
    <location>
        <begin position="1"/>
        <end position="68"/>
    </location>
</feature>
<dbReference type="PROSITE" id="PS50110">
    <property type="entry name" value="RESPONSE_REGULATORY"/>
    <property type="match status" value="1"/>
</dbReference>
<dbReference type="Gene3D" id="3.40.50.2300">
    <property type="match status" value="1"/>
</dbReference>
<sequence length="78" mass="8490">MHNAGDERVRGAGAHARRGTRPGHTQIMLLSGRTKDEDVEQGLMLGADAYMFKPFSLVNVEMKVAELLARRAGRADPG</sequence>
<evidence type="ECO:0000313" key="5">
    <source>
        <dbReference type="Proteomes" id="UP000476064"/>
    </source>
</evidence>
<comment type="caution">
    <text evidence="1">Lacks conserved residue(s) required for the propagation of feature annotation.</text>
</comment>
<dbReference type="GO" id="GO:0000160">
    <property type="term" value="P:phosphorelay signal transduction system"/>
    <property type="evidence" value="ECO:0007669"/>
    <property type="project" value="InterPro"/>
</dbReference>
<evidence type="ECO:0000256" key="2">
    <source>
        <dbReference type="SAM" id="MobiDB-lite"/>
    </source>
</evidence>
<proteinExistence type="predicted"/>
<dbReference type="RefSeq" id="WP_162359721.1">
    <property type="nucleotide sequence ID" value="NZ_CP048209.1"/>
</dbReference>
<dbReference type="InterPro" id="IPR011006">
    <property type="entry name" value="CheY-like_superfamily"/>
</dbReference>